<keyword evidence="3" id="KW-1185">Reference proteome</keyword>
<proteinExistence type="predicted"/>
<dbReference type="Proteomes" id="UP001159405">
    <property type="component" value="Unassembled WGS sequence"/>
</dbReference>
<reference evidence="2 3" key="1">
    <citation type="submission" date="2022-05" db="EMBL/GenBank/DDBJ databases">
        <authorList>
            <consortium name="Genoscope - CEA"/>
            <person name="William W."/>
        </authorList>
    </citation>
    <scope>NUCLEOTIDE SEQUENCE [LARGE SCALE GENOMIC DNA]</scope>
</reference>
<evidence type="ECO:0000256" key="1">
    <source>
        <dbReference type="SAM" id="MobiDB-lite"/>
    </source>
</evidence>
<sequence>MDSSPAQRLFSRRTRTSLPIASQLLQPQLVPDVGDKLQERKLKQARYYNRGAKVLQPLQEGDVVRVRPLNCRSKWFKAQVDQHVDVRSYNVRTEDGRLYRRNRSHLYKVPERYQPNHDEELVLTKLSTPEHPEGACQLPSASPVLRLPSVSPTPRMPHVSDVQPPTNGLPTDAQPREVTDPAPVTTRSGRIVRKPAYLKDFCV</sequence>
<name>A0ABN8QEJ2_9CNID</name>
<comment type="caution">
    <text evidence="2">The sequence shown here is derived from an EMBL/GenBank/DDBJ whole genome shotgun (WGS) entry which is preliminary data.</text>
</comment>
<feature type="region of interest" description="Disordered" evidence="1">
    <location>
        <begin position="130"/>
        <end position="185"/>
    </location>
</feature>
<evidence type="ECO:0000313" key="3">
    <source>
        <dbReference type="Proteomes" id="UP001159405"/>
    </source>
</evidence>
<evidence type="ECO:0000313" key="2">
    <source>
        <dbReference type="EMBL" id="CAH3162492.1"/>
    </source>
</evidence>
<accession>A0ABN8QEJ2</accession>
<dbReference type="PANTHER" id="PTHR33244:SF3">
    <property type="entry name" value="PEPTIDASE A2 DOMAIN-CONTAINING PROTEIN"/>
    <property type="match status" value="1"/>
</dbReference>
<protein>
    <submittedName>
        <fullName evidence="2">Uncharacterized protein</fullName>
    </submittedName>
</protein>
<gene>
    <name evidence="2" type="ORF">PLOB_00005353</name>
</gene>
<dbReference type="PANTHER" id="PTHR33244">
    <property type="entry name" value="INTEGRASE CATALYTIC DOMAIN-CONTAINING PROTEIN-RELATED"/>
    <property type="match status" value="1"/>
</dbReference>
<organism evidence="2 3">
    <name type="scientific">Porites lobata</name>
    <dbReference type="NCBI Taxonomy" id="104759"/>
    <lineage>
        <taxon>Eukaryota</taxon>
        <taxon>Metazoa</taxon>
        <taxon>Cnidaria</taxon>
        <taxon>Anthozoa</taxon>
        <taxon>Hexacorallia</taxon>
        <taxon>Scleractinia</taxon>
        <taxon>Fungiina</taxon>
        <taxon>Poritidae</taxon>
        <taxon>Porites</taxon>
    </lineage>
</organism>
<dbReference type="EMBL" id="CALNXK010000123">
    <property type="protein sequence ID" value="CAH3162492.1"/>
    <property type="molecule type" value="Genomic_DNA"/>
</dbReference>